<feature type="region of interest" description="Disordered" evidence="2">
    <location>
        <begin position="103"/>
        <end position="129"/>
    </location>
</feature>
<dbReference type="InterPro" id="IPR006121">
    <property type="entry name" value="HMA_dom"/>
</dbReference>
<dbReference type="SUPFAM" id="SSF55008">
    <property type="entry name" value="HMA, heavy metal-associated domain"/>
    <property type="match status" value="1"/>
</dbReference>
<dbReference type="Pfam" id="PF00403">
    <property type="entry name" value="HMA"/>
    <property type="match status" value="1"/>
</dbReference>
<feature type="compositionally biased region" description="Basic residues" evidence="2">
    <location>
        <begin position="116"/>
        <end position="126"/>
    </location>
</feature>
<evidence type="ECO:0000313" key="4">
    <source>
        <dbReference type="EMBL" id="KGN60474.1"/>
    </source>
</evidence>
<dbReference type="KEGG" id="csv:101208095"/>
<dbReference type="PANTHER" id="PTHR22814:SF319">
    <property type="entry name" value="HEAVY METAL-ASSOCIATED ISOPRENYLATED PLANT PROTEIN 31"/>
    <property type="match status" value="1"/>
</dbReference>
<dbReference type="eggNOG" id="KOG1603">
    <property type="taxonomic scope" value="Eukaryota"/>
</dbReference>
<proteinExistence type="predicted"/>
<feature type="compositionally biased region" description="Low complexity" evidence="2">
    <location>
        <begin position="103"/>
        <end position="115"/>
    </location>
</feature>
<dbReference type="OrthoDB" id="689350at2759"/>
<dbReference type="Gramene" id="KGN60474">
    <property type="protein sequence ID" value="KGN60474"/>
    <property type="gene ID" value="Csa_3G914050"/>
</dbReference>
<keyword evidence="5" id="KW-1185">Reference proteome</keyword>
<dbReference type="OMA" id="MQKITVR"/>
<dbReference type="EMBL" id="CM002924">
    <property type="protein sequence ID" value="KGN60474.1"/>
    <property type="molecule type" value="Genomic_DNA"/>
</dbReference>
<reference evidence="4 5" key="1">
    <citation type="journal article" date="2009" name="Nat. Genet.">
        <title>The genome of the cucumber, Cucumis sativus L.</title>
        <authorList>
            <person name="Huang S."/>
            <person name="Li R."/>
            <person name="Zhang Z."/>
            <person name="Li L."/>
            <person name="Gu X."/>
            <person name="Fan W."/>
            <person name="Lucas W.J."/>
            <person name="Wang X."/>
            <person name="Xie B."/>
            <person name="Ni P."/>
            <person name="Ren Y."/>
            <person name="Zhu H."/>
            <person name="Li J."/>
            <person name="Lin K."/>
            <person name="Jin W."/>
            <person name="Fei Z."/>
            <person name="Li G."/>
            <person name="Staub J."/>
            <person name="Kilian A."/>
            <person name="van der Vossen E.A."/>
            <person name="Wu Y."/>
            <person name="Guo J."/>
            <person name="He J."/>
            <person name="Jia Z."/>
            <person name="Ren Y."/>
            <person name="Tian G."/>
            <person name="Lu Y."/>
            <person name="Ruan J."/>
            <person name="Qian W."/>
            <person name="Wang M."/>
            <person name="Huang Q."/>
            <person name="Li B."/>
            <person name="Xuan Z."/>
            <person name="Cao J."/>
            <person name="Asan"/>
            <person name="Wu Z."/>
            <person name="Zhang J."/>
            <person name="Cai Q."/>
            <person name="Bai Y."/>
            <person name="Zhao B."/>
            <person name="Han Y."/>
            <person name="Li Y."/>
            <person name="Li X."/>
            <person name="Wang S."/>
            <person name="Shi Q."/>
            <person name="Liu S."/>
            <person name="Cho W.K."/>
            <person name="Kim J.Y."/>
            <person name="Xu Y."/>
            <person name="Heller-Uszynska K."/>
            <person name="Miao H."/>
            <person name="Cheng Z."/>
            <person name="Zhang S."/>
            <person name="Wu J."/>
            <person name="Yang Y."/>
            <person name="Kang H."/>
            <person name="Li M."/>
            <person name="Liang H."/>
            <person name="Ren X."/>
            <person name="Shi Z."/>
            <person name="Wen M."/>
            <person name="Jian M."/>
            <person name="Yang H."/>
            <person name="Zhang G."/>
            <person name="Yang Z."/>
            <person name="Chen R."/>
            <person name="Liu S."/>
            <person name="Li J."/>
            <person name="Ma L."/>
            <person name="Liu H."/>
            <person name="Zhou Y."/>
            <person name="Zhao J."/>
            <person name="Fang X."/>
            <person name="Li G."/>
            <person name="Fang L."/>
            <person name="Li Y."/>
            <person name="Liu D."/>
            <person name="Zheng H."/>
            <person name="Zhang Y."/>
            <person name="Qin N."/>
            <person name="Li Z."/>
            <person name="Yang G."/>
            <person name="Yang S."/>
            <person name="Bolund L."/>
            <person name="Kristiansen K."/>
            <person name="Zheng H."/>
            <person name="Li S."/>
            <person name="Zhang X."/>
            <person name="Yang H."/>
            <person name="Wang J."/>
            <person name="Sun R."/>
            <person name="Zhang B."/>
            <person name="Jiang S."/>
            <person name="Wang J."/>
            <person name="Du Y."/>
            <person name="Li S."/>
        </authorList>
    </citation>
    <scope>NUCLEOTIDE SEQUENCE [LARGE SCALE GENOMIC DNA]</scope>
    <source>
        <strain evidence="5">cv. 9930</strain>
    </source>
</reference>
<organism evidence="4 5">
    <name type="scientific">Cucumis sativus</name>
    <name type="common">Cucumber</name>
    <dbReference type="NCBI Taxonomy" id="3659"/>
    <lineage>
        <taxon>Eukaryota</taxon>
        <taxon>Viridiplantae</taxon>
        <taxon>Streptophyta</taxon>
        <taxon>Embryophyta</taxon>
        <taxon>Tracheophyta</taxon>
        <taxon>Spermatophyta</taxon>
        <taxon>Magnoliopsida</taxon>
        <taxon>eudicotyledons</taxon>
        <taxon>Gunneridae</taxon>
        <taxon>Pentapetalae</taxon>
        <taxon>rosids</taxon>
        <taxon>fabids</taxon>
        <taxon>Cucurbitales</taxon>
        <taxon>Cucurbitaceae</taxon>
        <taxon>Benincaseae</taxon>
        <taxon>Cucumis</taxon>
    </lineage>
</organism>
<sequence>MSMVEVRVPNLDCEGCASKLKKALFKLKGVEEVEVEIEMQKITVRGYGLEERKVVKAIKRAGKAAEGWPFPGYSSHYTSFYKYPSYIANHYYDTYGGHNSNSNSNSNYSTTTTSSNKHHHHHHHHLNISNSNNCSSQLHTFFQTPSLYSLALSSDHAIASLFSDDNPHACSIM</sequence>
<evidence type="ECO:0000256" key="1">
    <source>
        <dbReference type="ARBA" id="ARBA00022723"/>
    </source>
</evidence>
<protein>
    <recommendedName>
        <fullName evidence="3">HMA domain-containing protein</fullName>
    </recommendedName>
</protein>
<evidence type="ECO:0000313" key="5">
    <source>
        <dbReference type="Proteomes" id="UP000029981"/>
    </source>
</evidence>
<feature type="domain" description="HMA" evidence="3">
    <location>
        <begin position="2"/>
        <end position="66"/>
    </location>
</feature>
<reference evidence="4 5" key="3">
    <citation type="journal article" date="2010" name="BMC Genomics">
        <title>Transcriptome sequencing and comparative analysis of cucumber flowers with different sex types.</title>
        <authorList>
            <person name="Guo S."/>
            <person name="Zheng Y."/>
            <person name="Joung J.G."/>
            <person name="Liu S."/>
            <person name="Zhang Z."/>
            <person name="Crasta O.R."/>
            <person name="Sobral B.W."/>
            <person name="Xu Y."/>
            <person name="Huang S."/>
            <person name="Fei Z."/>
        </authorList>
    </citation>
    <scope>NUCLEOTIDE SEQUENCE [LARGE SCALE GENOMIC DNA]</scope>
    <source>
        <strain evidence="5">cv. 9930</strain>
    </source>
</reference>
<dbReference type="Gene3D" id="3.30.70.100">
    <property type="match status" value="1"/>
</dbReference>
<reference evidence="4 5" key="4">
    <citation type="journal article" date="2011" name="BMC Genomics">
        <title>RNA-Seq improves annotation of protein-coding genes in the cucumber genome.</title>
        <authorList>
            <person name="Li Z."/>
            <person name="Zhang Z."/>
            <person name="Yan P."/>
            <person name="Huang S."/>
            <person name="Fei Z."/>
            <person name="Lin K."/>
        </authorList>
    </citation>
    <scope>NUCLEOTIDE SEQUENCE [LARGE SCALE GENOMIC DNA]</scope>
    <source>
        <strain evidence="5">cv. 9930</strain>
    </source>
</reference>
<gene>
    <name evidence="4" type="ORF">Csa_3G914050</name>
</gene>
<dbReference type="Proteomes" id="UP000029981">
    <property type="component" value="Chromosome 3"/>
</dbReference>
<name>A0A0A0LHJ7_CUCSA</name>
<keyword evidence="1" id="KW-0479">Metal-binding</keyword>
<dbReference type="STRING" id="3659.A0A0A0LHJ7"/>
<dbReference type="AlphaFoldDB" id="A0A0A0LHJ7"/>
<dbReference type="PROSITE" id="PS50846">
    <property type="entry name" value="HMA_2"/>
    <property type="match status" value="1"/>
</dbReference>
<reference evidence="4 5" key="2">
    <citation type="journal article" date="2009" name="PLoS ONE">
        <title>An integrated genetic and cytogenetic map of the cucumber genome.</title>
        <authorList>
            <person name="Ren Y."/>
            <person name="Zhang Z."/>
            <person name="Liu J."/>
            <person name="Staub J.E."/>
            <person name="Han Y."/>
            <person name="Cheng Z."/>
            <person name="Li X."/>
            <person name="Lu J."/>
            <person name="Miao H."/>
            <person name="Kang H."/>
            <person name="Xie B."/>
            <person name="Gu X."/>
            <person name="Wang X."/>
            <person name="Du Y."/>
            <person name="Jin W."/>
            <person name="Huang S."/>
        </authorList>
    </citation>
    <scope>NUCLEOTIDE SEQUENCE [LARGE SCALE GENOMIC DNA]</scope>
    <source>
        <strain evidence="5">cv. 9930</strain>
    </source>
</reference>
<evidence type="ECO:0000256" key="2">
    <source>
        <dbReference type="SAM" id="MobiDB-lite"/>
    </source>
</evidence>
<dbReference type="PANTHER" id="PTHR22814">
    <property type="entry name" value="COPPER TRANSPORT PROTEIN ATOX1-RELATED"/>
    <property type="match status" value="1"/>
</dbReference>
<dbReference type="InterPro" id="IPR036163">
    <property type="entry name" value="HMA_dom_sf"/>
</dbReference>
<accession>A0A0A0LHJ7</accession>
<dbReference type="GO" id="GO:0046872">
    <property type="term" value="F:metal ion binding"/>
    <property type="evidence" value="ECO:0007669"/>
    <property type="project" value="UniProtKB-KW"/>
</dbReference>
<evidence type="ECO:0000259" key="3">
    <source>
        <dbReference type="PROSITE" id="PS50846"/>
    </source>
</evidence>